<keyword evidence="7 10" id="KW-0539">Nucleus</keyword>
<feature type="coiled-coil region" evidence="11">
    <location>
        <begin position="232"/>
        <end position="265"/>
    </location>
</feature>
<dbReference type="Proteomes" id="UP001162131">
    <property type="component" value="Unassembled WGS sequence"/>
</dbReference>
<comment type="similarity">
    <text evidence="1 10">Belongs to the NDC80/HEC1 family.</text>
</comment>
<dbReference type="EMBL" id="CAJZBQ010000030">
    <property type="protein sequence ID" value="CAG9322255.1"/>
    <property type="molecule type" value="Genomic_DNA"/>
</dbReference>
<dbReference type="GO" id="GO:0031262">
    <property type="term" value="C:Ndc80 complex"/>
    <property type="evidence" value="ECO:0007669"/>
    <property type="project" value="UniProtKB-UniRule"/>
</dbReference>
<evidence type="ECO:0000256" key="8">
    <source>
        <dbReference type="ARBA" id="ARBA00023306"/>
    </source>
</evidence>
<evidence type="ECO:0000313" key="14">
    <source>
        <dbReference type="Proteomes" id="UP001162131"/>
    </source>
</evidence>
<keyword evidence="6 11" id="KW-0175">Coiled coil</keyword>
<keyword evidence="4 10" id="KW-0498">Mitosis</keyword>
<dbReference type="InterPro" id="IPR055260">
    <property type="entry name" value="Ndc80_CH"/>
</dbReference>
<evidence type="ECO:0000256" key="11">
    <source>
        <dbReference type="SAM" id="Coils"/>
    </source>
</evidence>
<comment type="caution">
    <text evidence="13">The sequence shown here is derived from an EMBL/GenBank/DDBJ whole genome shotgun (WGS) entry which is preliminary data.</text>
</comment>
<comment type="subunit">
    <text evidence="10">Component of the NDC80 complex.</text>
</comment>
<evidence type="ECO:0000256" key="4">
    <source>
        <dbReference type="ARBA" id="ARBA00022776"/>
    </source>
</evidence>
<dbReference type="GO" id="GO:0005634">
    <property type="term" value="C:nucleus"/>
    <property type="evidence" value="ECO:0007669"/>
    <property type="project" value="UniProtKB-SubCell"/>
</dbReference>
<sequence length="559" mass="65619">MESARKSKGARQSINARVSNMFGARHVSDQRPVTNKDFQNNCIRRIIEYFQSKKSDFVITPKQLQNPSAKDFSSILLALVKQIDESYEFTQKIEDEVPALFKSLGYPFTLGKSSLLAVGAPNSWPAVLAALTWLLDLVLYLEKSNDEEEDFYNREQSENELYAEHLMRCYELFLTGQDYSDELSDLRFQLEKRVQEVSMQTNKMKELIVTLRQEKEGLKISERNPKLLDEQIKLLEQELESLSNMDNILKTQDQLESQLNYLKDENESWRLTLESKINDLEVLKLRINAQELSLEDKNRIQQAAVFVDQAIKDVKKERDQLNQIHWEMQQKLQQQINNCYILVKNYQHSASEIQIIPPGAKNSYGLDLRITFKPENLQGNHNETEVIEPQNFLEPIRECTEKLQAEIDEKIIDLDNEKYRLVNENDEKAHSLPDFDSKIQQLSINFEKLQKIYQNVSEYHNQKIIDQKARDYGDLEKTIEEIKEDLNELHMENTKISETFEEERRELAKFQVESLAEKRESIQIIKQDVQLLMSHKIKVIDVLMEIQNFMKMQVESLIN</sequence>
<keyword evidence="2 10" id="KW-0158">Chromosome</keyword>
<evidence type="ECO:0000256" key="10">
    <source>
        <dbReference type="RuleBase" id="RU368072"/>
    </source>
</evidence>
<dbReference type="Gene3D" id="1.10.418.30">
    <property type="entry name" value="Ncd80 complex, Ncd80 subunit"/>
    <property type="match status" value="1"/>
</dbReference>
<evidence type="ECO:0000256" key="1">
    <source>
        <dbReference type="ARBA" id="ARBA00007050"/>
    </source>
</evidence>
<comment type="subcellular location">
    <subcellularLocation>
        <location evidence="10">Chromosome</location>
        <location evidence="10">Centromere</location>
        <location evidence="10">Kinetochore</location>
    </subcellularLocation>
    <subcellularLocation>
        <location evidence="10">Nucleus</location>
    </subcellularLocation>
</comment>
<comment type="function">
    <text evidence="10">Acts as a component of the essential kinetochore-associated NDC80 complex, which is required for chromosome segregation and spindle checkpoint activity.</text>
</comment>
<dbReference type="PANTHER" id="PTHR10643:SF2">
    <property type="entry name" value="KINETOCHORE PROTEIN NDC80 HOMOLOG"/>
    <property type="match status" value="1"/>
</dbReference>
<accession>A0AAU9J8H5</accession>
<evidence type="ECO:0000256" key="5">
    <source>
        <dbReference type="ARBA" id="ARBA00022838"/>
    </source>
</evidence>
<gene>
    <name evidence="13" type="ORF">BSTOLATCC_MIC30629</name>
</gene>
<feature type="coiled-coil region" evidence="11">
    <location>
        <begin position="465"/>
        <end position="506"/>
    </location>
</feature>
<keyword evidence="3 10" id="KW-0132">Cell division</keyword>
<dbReference type="Pfam" id="PF03801">
    <property type="entry name" value="Ndc80_HEC"/>
    <property type="match status" value="1"/>
</dbReference>
<evidence type="ECO:0000313" key="13">
    <source>
        <dbReference type="EMBL" id="CAG9322255.1"/>
    </source>
</evidence>
<dbReference type="AlphaFoldDB" id="A0AAU9J8H5"/>
<dbReference type="InterPro" id="IPR005550">
    <property type="entry name" value="Kinetochore_Ndc80"/>
</dbReference>
<protein>
    <recommendedName>
        <fullName evidence="10">Kinetochore protein NDC80</fullName>
    </recommendedName>
</protein>
<dbReference type="GO" id="GO:0051315">
    <property type="term" value="P:attachment of mitotic spindle microtubules to kinetochore"/>
    <property type="evidence" value="ECO:0007669"/>
    <property type="project" value="UniProtKB-UniRule"/>
</dbReference>
<feature type="domain" description="Kinetochore protein Ndc80 CH" evidence="12">
    <location>
        <begin position="24"/>
        <end position="143"/>
    </location>
</feature>
<name>A0AAU9J8H5_9CILI</name>
<dbReference type="GO" id="GO:0051301">
    <property type="term" value="P:cell division"/>
    <property type="evidence" value="ECO:0007669"/>
    <property type="project" value="UniProtKB-UniRule"/>
</dbReference>
<evidence type="ECO:0000256" key="2">
    <source>
        <dbReference type="ARBA" id="ARBA00022454"/>
    </source>
</evidence>
<keyword evidence="14" id="KW-1185">Reference proteome</keyword>
<evidence type="ECO:0000256" key="6">
    <source>
        <dbReference type="ARBA" id="ARBA00023054"/>
    </source>
</evidence>
<evidence type="ECO:0000256" key="7">
    <source>
        <dbReference type="ARBA" id="ARBA00023242"/>
    </source>
</evidence>
<keyword evidence="5 10" id="KW-0995">Kinetochore</keyword>
<organism evidence="13 14">
    <name type="scientific">Blepharisma stoltei</name>
    <dbReference type="NCBI Taxonomy" id="1481888"/>
    <lineage>
        <taxon>Eukaryota</taxon>
        <taxon>Sar</taxon>
        <taxon>Alveolata</taxon>
        <taxon>Ciliophora</taxon>
        <taxon>Postciliodesmatophora</taxon>
        <taxon>Heterotrichea</taxon>
        <taxon>Heterotrichida</taxon>
        <taxon>Blepharismidae</taxon>
        <taxon>Blepharisma</taxon>
    </lineage>
</organism>
<dbReference type="PANTHER" id="PTHR10643">
    <property type="entry name" value="KINETOCHORE PROTEIN NDC80"/>
    <property type="match status" value="1"/>
</dbReference>
<evidence type="ECO:0000256" key="9">
    <source>
        <dbReference type="ARBA" id="ARBA00023328"/>
    </source>
</evidence>
<evidence type="ECO:0000259" key="12">
    <source>
        <dbReference type="Pfam" id="PF03801"/>
    </source>
</evidence>
<proteinExistence type="inferred from homology"/>
<evidence type="ECO:0000256" key="3">
    <source>
        <dbReference type="ARBA" id="ARBA00022618"/>
    </source>
</evidence>
<reference evidence="13" key="1">
    <citation type="submission" date="2021-09" db="EMBL/GenBank/DDBJ databases">
        <authorList>
            <consortium name="AG Swart"/>
            <person name="Singh M."/>
            <person name="Singh A."/>
            <person name="Seah K."/>
            <person name="Emmerich C."/>
        </authorList>
    </citation>
    <scope>NUCLEOTIDE SEQUENCE</scope>
    <source>
        <strain evidence="13">ATCC30299</strain>
    </source>
</reference>
<keyword evidence="9 10" id="KW-0137">Centromere</keyword>
<keyword evidence="8 10" id="KW-0131">Cell cycle</keyword>
<dbReference type="InterPro" id="IPR038273">
    <property type="entry name" value="Ndc80_sf"/>
</dbReference>